<dbReference type="AlphaFoldDB" id="A0AAD0SEE1"/>
<accession>A0AAD0SEE1</accession>
<keyword evidence="1" id="KW-0472">Membrane</keyword>
<feature type="transmembrane region" description="Helical" evidence="1">
    <location>
        <begin position="65"/>
        <end position="84"/>
    </location>
</feature>
<gene>
    <name evidence="2" type="ORF">CKQ53_04490</name>
</gene>
<evidence type="ECO:0000313" key="3">
    <source>
        <dbReference type="Proteomes" id="UP000263881"/>
    </source>
</evidence>
<protein>
    <submittedName>
        <fullName evidence="2">Uncharacterized protein</fullName>
    </submittedName>
</protein>
<keyword evidence="1" id="KW-1133">Transmembrane helix</keyword>
<dbReference type="KEGG" id="lbq:CKQ53_04490"/>
<dbReference type="EMBL" id="CP023009">
    <property type="protein sequence ID" value="AXW86310.1"/>
    <property type="molecule type" value="Genomic_DNA"/>
</dbReference>
<evidence type="ECO:0000313" key="2">
    <source>
        <dbReference type="EMBL" id="AXW86310.1"/>
    </source>
</evidence>
<keyword evidence="1" id="KW-0812">Transmembrane</keyword>
<proteinExistence type="predicted"/>
<keyword evidence="3" id="KW-1185">Reference proteome</keyword>
<name>A0AAD0SEE1_9GAMM</name>
<organism evidence="2 3">
    <name type="scientific">Lonsdalea britannica</name>
    <dbReference type="NCBI Taxonomy" id="1082704"/>
    <lineage>
        <taxon>Bacteria</taxon>
        <taxon>Pseudomonadati</taxon>
        <taxon>Pseudomonadota</taxon>
        <taxon>Gammaproteobacteria</taxon>
        <taxon>Enterobacterales</taxon>
        <taxon>Pectobacteriaceae</taxon>
        <taxon>Lonsdalea</taxon>
    </lineage>
</organism>
<feature type="transmembrane region" description="Helical" evidence="1">
    <location>
        <begin position="12"/>
        <end position="34"/>
    </location>
</feature>
<evidence type="ECO:0000256" key="1">
    <source>
        <dbReference type="SAM" id="Phobius"/>
    </source>
</evidence>
<dbReference type="Proteomes" id="UP000263881">
    <property type="component" value="Chromosome"/>
</dbReference>
<reference evidence="2 3" key="1">
    <citation type="submission" date="2017-08" db="EMBL/GenBank/DDBJ databases">
        <title>Comparative genomics of bacteria isolated from necrotic lesions of AOD affected trees.</title>
        <authorList>
            <person name="Doonan J."/>
            <person name="Denman S."/>
            <person name="McDonald J.E."/>
        </authorList>
    </citation>
    <scope>NUCLEOTIDE SEQUENCE [LARGE SCALE GENOMIC DNA]</scope>
    <source>
        <strain evidence="2 3">477</strain>
    </source>
</reference>
<sequence length="88" mass="10329">MLTSKSKTFIRWFSISLSFLFYYLLVGGVGAISFDKDIMYSSEKNISIEYHNAIVELMQEHIDSIYWASFIAFPICMIMILLIFKKIR</sequence>